<dbReference type="SUPFAM" id="SSF52540">
    <property type="entry name" value="P-loop containing nucleoside triphosphate hydrolases"/>
    <property type="match status" value="1"/>
</dbReference>
<dbReference type="EMBL" id="NCKV01008908">
    <property type="protein sequence ID" value="RWS22404.1"/>
    <property type="molecule type" value="Genomic_DNA"/>
</dbReference>
<dbReference type="Pfam" id="PF02263">
    <property type="entry name" value="GBP"/>
    <property type="match status" value="1"/>
</dbReference>
<dbReference type="InterPro" id="IPR015894">
    <property type="entry name" value="Guanylate-bd_N"/>
</dbReference>
<protein>
    <submittedName>
        <fullName evidence="5">Atlastin-1 family protein-like protein</fullName>
    </submittedName>
</protein>
<evidence type="ECO:0000313" key="5">
    <source>
        <dbReference type="EMBL" id="RWS22404.1"/>
    </source>
</evidence>
<accession>A0A443S4J9</accession>
<dbReference type="GO" id="GO:0005525">
    <property type="term" value="F:GTP binding"/>
    <property type="evidence" value="ECO:0007669"/>
    <property type="project" value="UniProtKB-KW"/>
</dbReference>
<keyword evidence="6" id="KW-1185">Reference proteome</keyword>
<proteinExistence type="inferred from homology"/>
<evidence type="ECO:0000259" key="4">
    <source>
        <dbReference type="PROSITE" id="PS51715"/>
    </source>
</evidence>
<evidence type="ECO:0000256" key="1">
    <source>
        <dbReference type="ARBA" id="ARBA00022741"/>
    </source>
</evidence>
<reference evidence="5 6" key="1">
    <citation type="journal article" date="2018" name="Gigascience">
        <title>Genomes of trombidid mites reveal novel predicted allergens and laterally-transferred genes associated with secondary metabolism.</title>
        <authorList>
            <person name="Dong X."/>
            <person name="Chaisiri K."/>
            <person name="Xia D."/>
            <person name="Armstrong S.D."/>
            <person name="Fang Y."/>
            <person name="Donnelly M.J."/>
            <person name="Kadowaki T."/>
            <person name="McGarry J.W."/>
            <person name="Darby A.C."/>
            <person name="Makepeace B.L."/>
        </authorList>
    </citation>
    <scope>NUCLEOTIDE SEQUENCE [LARGE SCALE GENOMIC DNA]</scope>
    <source>
        <strain evidence="5">UoL-UT</strain>
    </source>
</reference>
<comment type="similarity">
    <text evidence="3">Belongs to the TRAFAC class dynamin-like GTPase superfamily. GB1/RHD3 GTPase family.</text>
</comment>
<evidence type="ECO:0000313" key="6">
    <source>
        <dbReference type="Proteomes" id="UP000288716"/>
    </source>
</evidence>
<keyword evidence="2" id="KW-0342">GTP-binding</keyword>
<dbReference type="AlphaFoldDB" id="A0A443S4J9"/>
<dbReference type="InterPro" id="IPR027417">
    <property type="entry name" value="P-loop_NTPase"/>
</dbReference>
<dbReference type="Gene3D" id="3.40.50.300">
    <property type="entry name" value="P-loop containing nucleotide triphosphate hydrolases"/>
    <property type="match status" value="1"/>
</dbReference>
<dbReference type="GO" id="GO:0003924">
    <property type="term" value="F:GTPase activity"/>
    <property type="evidence" value="ECO:0007669"/>
    <property type="project" value="InterPro"/>
</dbReference>
<comment type="caution">
    <text evidence="5">The sequence shown here is derived from an EMBL/GenBank/DDBJ whole genome shotgun (WGS) entry which is preliminary data.</text>
</comment>
<gene>
    <name evidence="5" type="ORF">B4U80_13565</name>
</gene>
<dbReference type="STRING" id="299467.A0A443S4J9"/>
<organism evidence="5 6">
    <name type="scientific">Leptotrombidium deliense</name>
    <dbReference type="NCBI Taxonomy" id="299467"/>
    <lineage>
        <taxon>Eukaryota</taxon>
        <taxon>Metazoa</taxon>
        <taxon>Ecdysozoa</taxon>
        <taxon>Arthropoda</taxon>
        <taxon>Chelicerata</taxon>
        <taxon>Arachnida</taxon>
        <taxon>Acari</taxon>
        <taxon>Acariformes</taxon>
        <taxon>Trombidiformes</taxon>
        <taxon>Prostigmata</taxon>
        <taxon>Anystina</taxon>
        <taxon>Parasitengona</taxon>
        <taxon>Trombiculoidea</taxon>
        <taxon>Trombiculidae</taxon>
        <taxon>Leptotrombidium</taxon>
    </lineage>
</organism>
<dbReference type="PANTHER" id="PTHR10751">
    <property type="entry name" value="GUANYLATE BINDING PROTEIN"/>
    <property type="match status" value="1"/>
</dbReference>
<name>A0A443S4J9_9ACAR</name>
<dbReference type="Proteomes" id="UP000288716">
    <property type="component" value="Unassembled WGS sequence"/>
</dbReference>
<dbReference type="OrthoDB" id="7788754at2759"/>
<dbReference type="InterPro" id="IPR030386">
    <property type="entry name" value="G_GB1_RHD3_dom"/>
</dbReference>
<sequence length="512" mass="60414">MHLIDNELMFTLDSSEYFNIHSSEPKSVCIYEYRNGCYEMNLPAIYAILDKIGERRLAVYSMNGEQRTGRSFLLNFFVRYLNAQQILNTQNVQQYFAWNGGNKKVTSGIYLWSEPFFIRKPDGNEIGLLLMDTQGCFGDDSGLQESGLMFTFSLLFSSFVMFNVRKNLDDEKLLFVEYFVEFAKAMYKPYNEHRLQQLLFIVRDWSPIFYGFGFHKDDNCDTKNYKKAELNANHSQCSGKRYVRERLMSAFDEIQCFLMPFPGKDVAKRSEYSCTSARLAFNEHLETLVLKVLKSDKIVEKVIDGKYVTGVQMKSHVNNWINMFNGRRRTQPKNNFQLFSAMQHEMCLRAAVDQYCTNMHEFLFKVDGHRDHVVEFNHWTLFGDSKGLYQSIHKRGGNRSELDNLQTLRDQINANYDYYRLLNKGRRIYSRLLKEVNEVLLAFEKQREKSNAVVARNREQRECEQVQIKLNESARLFDEKRSKYNQQIHCFKIVLQETKKELIDLRRNQMGI</sequence>
<evidence type="ECO:0000256" key="2">
    <source>
        <dbReference type="ARBA" id="ARBA00023134"/>
    </source>
</evidence>
<keyword evidence="1" id="KW-0547">Nucleotide-binding</keyword>
<evidence type="ECO:0000256" key="3">
    <source>
        <dbReference type="PROSITE-ProRule" id="PRU01052"/>
    </source>
</evidence>
<feature type="domain" description="GB1/RHD3-type G" evidence="4">
    <location>
        <begin position="54"/>
        <end position="307"/>
    </location>
</feature>
<dbReference type="VEuPathDB" id="VectorBase:LDEU009636"/>
<dbReference type="PROSITE" id="PS51715">
    <property type="entry name" value="G_GB1_RHD3"/>
    <property type="match status" value="1"/>
</dbReference>